<keyword evidence="8" id="KW-1185">Reference proteome</keyword>
<dbReference type="InterPro" id="IPR037682">
    <property type="entry name" value="TonB_C"/>
</dbReference>
<comment type="caution">
    <text evidence="7">The sequence shown here is derived from an EMBL/GenBank/DDBJ whole genome shotgun (WGS) entry which is preliminary data.</text>
</comment>
<organism evidence="7 8">
    <name type="scientific">Ramlibacter pallidus</name>
    <dbReference type="NCBI Taxonomy" id="2780087"/>
    <lineage>
        <taxon>Bacteria</taxon>
        <taxon>Pseudomonadati</taxon>
        <taxon>Pseudomonadota</taxon>
        <taxon>Betaproteobacteria</taxon>
        <taxon>Burkholderiales</taxon>
        <taxon>Comamonadaceae</taxon>
        <taxon>Ramlibacter</taxon>
    </lineage>
</organism>
<gene>
    <name evidence="7" type="ORF">IM787_00905</name>
</gene>
<evidence type="ECO:0000313" key="8">
    <source>
        <dbReference type="Proteomes" id="UP000806285"/>
    </source>
</evidence>
<comment type="subcellular location">
    <subcellularLocation>
        <location evidence="1">Membrane</location>
        <topology evidence="1">Single-pass membrane protein</topology>
    </subcellularLocation>
</comment>
<keyword evidence="4" id="KW-0472">Membrane</keyword>
<dbReference type="InterPro" id="IPR006260">
    <property type="entry name" value="TonB/TolA_C"/>
</dbReference>
<reference evidence="7 8" key="1">
    <citation type="submission" date="2020-10" db="EMBL/GenBank/DDBJ databases">
        <title>Ramlibacter sp. HM2 16S ribosomal RNA gene Genome sequencing and assembly.</title>
        <authorList>
            <person name="Kang M."/>
        </authorList>
    </citation>
    <scope>NUCLEOTIDE SEQUENCE [LARGE SCALE GENOMIC DNA]</scope>
    <source>
        <strain evidence="7 8">HM2</strain>
    </source>
</reference>
<evidence type="ECO:0000256" key="2">
    <source>
        <dbReference type="ARBA" id="ARBA00022692"/>
    </source>
</evidence>
<dbReference type="SUPFAM" id="SSF74653">
    <property type="entry name" value="TolA/TonB C-terminal domain"/>
    <property type="match status" value="1"/>
</dbReference>
<evidence type="ECO:0000256" key="3">
    <source>
        <dbReference type="ARBA" id="ARBA00022989"/>
    </source>
</evidence>
<evidence type="ECO:0000313" key="7">
    <source>
        <dbReference type="EMBL" id="MBE7366113.1"/>
    </source>
</evidence>
<protein>
    <submittedName>
        <fullName evidence="7">TonB family protein</fullName>
    </submittedName>
</protein>
<dbReference type="EMBL" id="JADDIV010000001">
    <property type="protein sequence ID" value="MBE7366113.1"/>
    <property type="molecule type" value="Genomic_DNA"/>
</dbReference>
<evidence type="ECO:0000256" key="4">
    <source>
        <dbReference type="ARBA" id="ARBA00023136"/>
    </source>
</evidence>
<dbReference type="Gene3D" id="3.30.1150.10">
    <property type="match status" value="1"/>
</dbReference>
<proteinExistence type="predicted"/>
<keyword evidence="5" id="KW-0175">Coiled coil</keyword>
<keyword evidence="3" id="KW-1133">Transmembrane helix</keyword>
<dbReference type="NCBIfam" id="TIGR01352">
    <property type="entry name" value="tonB_Cterm"/>
    <property type="match status" value="1"/>
</dbReference>
<dbReference type="Proteomes" id="UP000806285">
    <property type="component" value="Unassembled WGS sequence"/>
</dbReference>
<evidence type="ECO:0000259" key="6">
    <source>
        <dbReference type="PROSITE" id="PS52015"/>
    </source>
</evidence>
<keyword evidence="2" id="KW-0812">Transmembrane</keyword>
<feature type="coiled-coil region" evidence="5">
    <location>
        <begin position="157"/>
        <end position="184"/>
    </location>
</feature>
<sequence length="305" mass="33757">MSPTLPGKRRRRPLPPPIIDPVNLKSFSTLQIALGVSVVVHAAVLTVRIVDPEGFNRVFQDTPLEVVLVNARSNEKVDKAQAIAQASLAGGGEAEKGRATSPLPPSALTAFGDAAEDEQKKIDAMQEQQTLMLAQLKQTLAAMPPVDPKQANSSPQAAAQEEKRRHLMKLLAEIEKRINEENARPKKRYISPSTREEVYAVYYDGLRRKIEERGTHNFPELAGRKLYGELTMIVTVNHDGRILDTEVVETSGNLTLDRRAASIARAAGPFGAFNDAMRRRADQIVVVSRFKFTRDDTLETKLTTR</sequence>
<accession>A0ABR9RXY9</accession>
<feature type="domain" description="TonB C-terminal" evidence="6">
    <location>
        <begin position="202"/>
        <end position="299"/>
    </location>
</feature>
<dbReference type="PROSITE" id="PS52015">
    <property type="entry name" value="TONB_CTD"/>
    <property type="match status" value="1"/>
</dbReference>
<evidence type="ECO:0000256" key="1">
    <source>
        <dbReference type="ARBA" id="ARBA00004167"/>
    </source>
</evidence>
<name>A0ABR9RXY9_9BURK</name>
<evidence type="ECO:0000256" key="5">
    <source>
        <dbReference type="SAM" id="Coils"/>
    </source>
</evidence>